<accession>A0A8J2FSX6</accession>
<dbReference type="InterPro" id="IPR015424">
    <property type="entry name" value="PyrdxlP-dep_Trfase"/>
</dbReference>
<evidence type="ECO:0000256" key="2">
    <source>
        <dbReference type="ARBA" id="ARBA00022576"/>
    </source>
</evidence>
<dbReference type="NCBIfam" id="NF002325">
    <property type="entry name" value="PRK01278.1"/>
    <property type="match status" value="1"/>
</dbReference>
<comment type="cofactor">
    <cofactor evidence="1">
        <name>pyridoxal 5'-phosphate</name>
        <dbReference type="ChEBI" id="CHEBI:597326"/>
    </cofactor>
</comment>
<evidence type="ECO:0000313" key="8">
    <source>
        <dbReference type="Proteomes" id="UP000663859"/>
    </source>
</evidence>
<dbReference type="Proteomes" id="UP000663859">
    <property type="component" value="Unassembled WGS sequence"/>
</dbReference>
<dbReference type="GO" id="GO:0042802">
    <property type="term" value="F:identical protein binding"/>
    <property type="evidence" value="ECO:0007669"/>
    <property type="project" value="TreeGrafter"/>
</dbReference>
<comment type="caution">
    <text evidence="7">The sequence shown here is derived from an EMBL/GenBank/DDBJ whole genome shotgun (WGS) entry which is preliminary data.</text>
</comment>
<keyword evidence="8" id="KW-1185">Reference proteome</keyword>
<dbReference type="InterPro" id="IPR015422">
    <property type="entry name" value="PyrdxlP-dep_Trfase_small"/>
</dbReference>
<proteinExistence type="inferred from homology"/>
<evidence type="ECO:0000256" key="3">
    <source>
        <dbReference type="ARBA" id="ARBA00022605"/>
    </source>
</evidence>
<dbReference type="PANTHER" id="PTHR11986">
    <property type="entry name" value="AMINOTRANSFERASE CLASS III"/>
    <property type="match status" value="1"/>
</dbReference>
<protein>
    <submittedName>
        <fullName evidence="7">Acetylornithine aminotransferase</fullName>
        <ecNumber evidence="7">2.6.1.11</ecNumber>
    </submittedName>
</protein>
<keyword evidence="4 7" id="KW-0808">Transferase</keyword>
<dbReference type="EMBL" id="CAJNOB010000023">
    <property type="protein sequence ID" value="CAF0699132.1"/>
    <property type="molecule type" value="Genomic_DNA"/>
</dbReference>
<dbReference type="EC" id="2.6.1.11" evidence="7"/>
<evidence type="ECO:0000256" key="4">
    <source>
        <dbReference type="ARBA" id="ARBA00022679"/>
    </source>
</evidence>
<dbReference type="PIRSF" id="PIRSF000521">
    <property type="entry name" value="Transaminase_4ab_Lys_Orn"/>
    <property type="match status" value="1"/>
</dbReference>
<evidence type="ECO:0000256" key="1">
    <source>
        <dbReference type="ARBA" id="ARBA00001933"/>
    </source>
</evidence>
<evidence type="ECO:0000256" key="6">
    <source>
        <dbReference type="RuleBase" id="RU003560"/>
    </source>
</evidence>
<gene>
    <name evidence="7" type="primary">argD</name>
    <name evidence="7" type="ORF">MPNT_30135</name>
</gene>
<comment type="similarity">
    <text evidence="6">Belongs to the class-III pyridoxal-phosphate-dependent aminotransferase family.</text>
</comment>
<dbReference type="AlphaFoldDB" id="A0A8J2FSX6"/>
<dbReference type="InterPro" id="IPR015421">
    <property type="entry name" value="PyrdxlP-dep_Trfase_major"/>
</dbReference>
<reference evidence="7" key="1">
    <citation type="submission" date="2021-02" db="EMBL/GenBank/DDBJ databases">
        <authorList>
            <person name="Cremers G."/>
            <person name="Picone N."/>
        </authorList>
    </citation>
    <scope>NUCLEOTIDE SEQUENCE</scope>
    <source>
        <strain evidence="7">PQ17</strain>
    </source>
</reference>
<dbReference type="SUPFAM" id="SSF53383">
    <property type="entry name" value="PLP-dependent transferases"/>
    <property type="match status" value="1"/>
</dbReference>
<dbReference type="InterPro" id="IPR005814">
    <property type="entry name" value="Aminotrans_3"/>
</dbReference>
<sequence length="409" mass="45019">MNTFPHNSELSELASVREGFEKYLIPCYRRFPLVAVRGQGSYLWDAEGKKYLDFASGIAVNTLGHASPIVRNTLEEQASRLVHCSNLYYHPWAFELAKWLVERIGPGKVFFCNSGAEANECLFKLARRYGNAQGKFEIICARNSFHGRTLACISATGQEKVQKGFAPLVPGFVFGEFNDLASFEKQITKKTAAILVEPIQGEGGVHPADTGFLLGLRKLAWEKGALLFLDEVQTGCFRTGRFLGFQRILEERDGAKDFLPDGISLAKGLGGGFPMGAVWIREPYASLLDPGSHASTFGGNPLACSIGLAVLRAIEKENLGLRMRKFERQVREGLREWIGSNHKIREIRGIGGLLGLALRANAWESAEKLLKAGLLTVPASQDVLRLLPPLTVTEEETQQALEILASILV</sequence>
<dbReference type="GO" id="GO:0003992">
    <property type="term" value="F:N2-acetyl-L-ornithine:2-oxoglutarate 5-aminotransferase activity"/>
    <property type="evidence" value="ECO:0007669"/>
    <property type="project" value="UniProtKB-EC"/>
</dbReference>
<dbReference type="Gene3D" id="3.40.640.10">
    <property type="entry name" value="Type I PLP-dependent aspartate aminotransferase-like (Major domain)"/>
    <property type="match status" value="1"/>
</dbReference>
<organism evidence="7 8">
    <name type="scientific">Candidatus Methylacidithermus pantelleriae</name>
    <dbReference type="NCBI Taxonomy" id="2744239"/>
    <lineage>
        <taxon>Bacteria</taxon>
        <taxon>Pseudomonadati</taxon>
        <taxon>Verrucomicrobiota</taxon>
        <taxon>Methylacidiphilae</taxon>
        <taxon>Methylacidiphilales</taxon>
        <taxon>Methylacidiphilaceae</taxon>
        <taxon>Candidatus Methylacidithermus</taxon>
    </lineage>
</organism>
<dbReference type="CDD" id="cd00610">
    <property type="entry name" value="OAT_like"/>
    <property type="match status" value="1"/>
</dbReference>
<keyword evidence="2 7" id="KW-0032">Aminotransferase</keyword>
<dbReference type="InterPro" id="IPR004636">
    <property type="entry name" value="AcOrn/SuccOrn_fam"/>
</dbReference>
<dbReference type="GO" id="GO:0030170">
    <property type="term" value="F:pyridoxal phosphate binding"/>
    <property type="evidence" value="ECO:0007669"/>
    <property type="project" value="InterPro"/>
</dbReference>
<keyword evidence="3" id="KW-0028">Amino-acid biosynthesis</keyword>
<dbReference type="FunFam" id="3.40.640.10:FF:000004">
    <property type="entry name" value="Acetylornithine aminotransferase"/>
    <property type="match status" value="1"/>
</dbReference>
<keyword evidence="5 6" id="KW-0663">Pyridoxal phosphate</keyword>
<dbReference type="InterPro" id="IPR050103">
    <property type="entry name" value="Class-III_PLP-dep_AT"/>
</dbReference>
<dbReference type="Gene3D" id="3.90.1150.10">
    <property type="entry name" value="Aspartate Aminotransferase, domain 1"/>
    <property type="match status" value="1"/>
</dbReference>
<dbReference type="RefSeq" id="WP_174582113.1">
    <property type="nucleotide sequence ID" value="NZ_CAJNOB010000023.1"/>
</dbReference>
<evidence type="ECO:0000313" key="7">
    <source>
        <dbReference type="EMBL" id="CAF0699132.1"/>
    </source>
</evidence>
<evidence type="ECO:0000256" key="5">
    <source>
        <dbReference type="ARBA" id="ARBA00022898"/>
    </source>
</evidence>
<dbReference type="Pfam" id="PF00202">
    <property type="entry name" value="Aminotran_3"/>
    <property type="match status" value="1"/>
</dbReference>
<dbReference type="NCBIfam" id="TIGR00707">
    <property type="entry name" value="argD"/>
    <property type="match status" value="1"/>
</dbReference>
<dbReference type="PANTHER" id="PTHR11986:SF79">
    <property type="entry name" value="ACETYLORNITHINE AMINOTRANSFERASE, MITOCHONDRIAL"/>
    <property type="match status" value="1"/>
</dbReference>
<dbReference type="GO" id="GO:0006526">
    <property type="term" value="P:L-arginine biosynthetic process"/>
    <property type="evidence" value="ECO:0007669"/>
    <property type="project" value="UniProtKB-ARBA"/>
</dbReference>
<name>A0A8J2FSX6_9BACT</name>